<evidence type="ECO:0000313" key="2">
    <source>
        <dbReference type="Proteomes" id="UP001642483"/>
    </source>
</evidence>
<comment type="caution">
    <text evidence="1">The sequence shown here is derived from an EMBL/GenBank/DDBJ whole genome shotgun (WGS) entry which is preliminary data.</text>
</comment>
<name>A0ABP0GVM0_CLALP</name>
<sequence>MPSKSFCADLLKNGGPLAEYAYMGTREKKWAENWSHEMFPGLNVYDVLAITTSGNRNFFLHGHEFKFVEKKGSIYIFASKEKSLAYGWCLRYIVVVVGHVNAQDQCERAVDYGFYYIQSLDDQ</sequence>
<organism evidence="1 2">
    <name type="scientific">Clavelina lepadiformis</name>
    <name type="common">Light-bulb sea squirt</name>
    <name type="synonym">Ascidia lepadiformis</name>
    <dbReference type="NCBI Taxonomy" id="159417"/>
    <lineage>
        <taxon>Eukaryota</taxon>
        <taxon>Metazoa</taxon>
        <taxon>Chordata</taxon>
        <taxon>Tunicata</taxon>
        <taxon>Ascidiacea</taxon>
        <taxon>Aplousobranchia</taxon>
        <taxon>Clavelinidae</taxon>
        <taxon>Clavelina</taxon>
    </lineage>
</organism>
<proteinExistence type="predicted"/>
<keyword evidence="2" id="KW-1185">Reference proteome</keyword>
<dbReference type="EMBL" id="CAWYQH010000152">
    <property type="protein sequence ID" value="CAK8695383.1"/>
    <property type="molecule type" value="Genomic_DNA"/>
</dbReference>
<protein>
    <submittedName>
        <fullName evidence="1">Uncharacterized protein</fullName>
    </submittedName>
</protein>
<evidence type="ECO:0000313" key="1">
    <source>
        <dbReference type="EMBL" id="CAK8695383.1"/>
    </source>
</evidence>
<dbReference type="Proteomes" id="UP001642483">
    <property type="component" value="Unassembled WGS sequence"/>
</dbReference>
<reference evidence="1 2" key="1">
    <citation type="submission" date="2024-02" db="EMBL/GenBank/DDBJ databases">
        <authorList>
            <person name="Daric V."/>
            <person name="Darras S."/>
        </authorList>
    </citation>
    <scope>NUCLEOTIDE SEQUENCE [LARGE SCALE GENOMIC DNA]</scope>
</reference>
<accession>A0ABP0GVM0</accession>
<gene>
    <name evidence="1" type="ORF">CVLEPA_LOCUS28664</name>
</gene>